<dbReference type="RefSeq" id="WP_078771550.1">
    <property type="nucleotide sequence ID" value="NZ_CBCSBR010000068.1"/>
</dbReference>
<name>A0A1T3MN06_9FLAO</name>
<evidence type="ECO:0000313" key="2">
    <source>
        <dbReference type="Proteomes" id="UP000190813"/>
    </source>
</evidence>
<dbReference type="AlphaFoldDB" id="A0A1T3MN06"/>
<evidence type="ECO:0000313" key="1">
    <source>
        <dbReference type="EMBL" id="OPC65954.1"/>
    </source>
</evidence>
<gene>
    <name evidence="1" type="ORF">BAZ10_01585</name>
</gene>
<comment type="caution">
    <text evidence="1">The sequence shown here is derived from an EMBL/GenBank/DDBJ whole genome shotgun (WGS) entry which is preliminary data.</text>
</comment>
<protein>
    <submittedName>
        <fullName evidence="1">Uncharacterized protein</fullName>
    </submittedName>
</protein>
<dbReference type="Proteomes" id="UP000190813">
    <property type="component" value="Unassembled WGS sequence"/>
</dbReference>
<accession>A0A1T3MN06</accession>
<reference evidence="1 2" key="1">
    <citation type="submission" date="2016-06" db="EMBL/GenBank/DDBJ databases">
        <title>Revisiting the taxonomy of the Elizabethkingia Genus based on Whole-Genome Sequencing, Optical Mapping, and MALDI-TOF.</title>
        <authorList>
            <person name="Nicholson A.C."/>
        </authorList>
    </citation>
    <scope>NUCLEOTIDE SEQUENCE [LARGE SCALE GENOMIC DNA]</scope>
    <source>
        <strain evidence="1 2">G4070</strain>
    </source>
</reference>
<proteinExistence type="predicted"/>
<keyword evidence="2" id="KW-1185">Reference proteome</keyword>
<organism evidence="1 2">
    <name type="scientific">Elizabethkingia occulta</name>
    <dbReference type="NCBI Taxonomy" id="1867263"/>
    <lineage>
        <taxon>Bacteria</taxon>
        <taxon>Pseudomonadati</taxon>
        <taxon>Bacteroidota</taxon>
        <taxon>Flavobacteriia</taxon>
        <taxon>Flavobacteriales</taxon>
        <taxon>Weeksellaceae</taxon>
        <taxon>Elizabethkingia</taxon>
    </lineage>
</organism>
<dbReference type="EMBL" id="MAHX01000013">
    <property type="protein sequence ID" value="OPC65954.1"/>
    <property type="molecule type" value="Genomic_DNA"/>
</dbReference>
<sequence length="152" mass="17852">MKRSDKPTSYLMIKANTNSEWDCCDFAIIALSEDWKQEQQKRIDKIKPFSKDYMLLSMMYSDASITFYKDDDKICPDSTELLEGRIWSFVKLDEEALTELSIPENKLTSHTLHIFKSGYALYQTYGKHTGEDFWTEDFPLEELIKYSITLTN</sequence>